<dbReference type="EMBL" id="VSSQ01094605">
    <property type="protein sequence ID" value="MPN39026.1"/>
    <property type="molecule type" value="Genomic_DNA"/>
</dbReference>
<name>A0A645HKA1_9ZZZZ</name>
<proteinExistence type="predicted"/>
<dbReference type="AlphaFoldDB" id="A0A645HKA1"/>
<accession>A0A645HKA1</accession>
<sequence>MIAGRISEKELVFAHTLHRCNDLLIGTRTPPHIGGVFVTLNGKSKRKITHAQHILAKSVVHQRPVGKSKEIAILIGFAQPYDVFFAHQGLST</sequence>
<evidence type="ECO:0000313" key="1">
    <source>
        <dbReference type="EMBL" id="MPN39026.1"/>
    </source>
</evidence>
<reference evidence="1" key="1">
    <citation type="submission" date="2019-08" db="EMBL/GenBank/DDBJ databases">
        <authorList>
            <person name="Kucharzyk K."/>
            <person name="Murdoch R.W."/>
            <person name="Higgins S."/>
            <person name="Loffler F."/>
        </authorList>
    </citation>
    <scope>NUCLEOTIDE SEQUENCE</scope>
</reference>
<comment type="caution">
    <text evidence="1">The sequence shown here is derived from an EMBL/GenBank/DDBJ whole genome shotgun (WGS) entry which is preliminary data.</text>
</comment>
<organism evidence="1">
    <name type="scientific">bioreactor metagenome</name>
    <dbReference type="NCBI Taxonomy" id="1076179"/>
    <lineage>
        <taxon>unclassified sequences</taxon>
        <taxon>metagenomes</taxon>
        <taxon>ecological metagenomes</taxon>
    </lineage>
</organism>
<protein>
    <submittedName>
        <fullName evidence="1">Uncharacterized protein</fullName>
    </submittedName>
</protein>
<gene>
    <name evidence="1" type="ORF">SDC9_186552</name>
</gene>